<keyword evidence="3 4" id="KW-0786">Thiamine pyrophosphate</keyword>
<protein>
    <recommendedName>
        <fullName evidence="4">Pyruvate dehydrogenase E1 component subunit alpha</fullName>
        <ecNumber evidence="4">1.2.4.1</ecNumber>
    </recommendedName>
</protein>
<dbReference type="KEGG" id="pml:ATP_00156"/>
<sequence>MLFKEYDPLKEKRLQILDEQGNLIKPELEPKIPKEILLKIYKTMILERIADIKAFQYQRQGRMLTYVLNIGQEACQVAAAAALEKQDWVSPYFRDIGFYLYKGVPLKNIYLYWYGNEKGSKMEPETRILPVNIIIGSGINIGAGLALASKIQKKDEVVVATIGDGGTSHEEFFAGLNYASTFKAPLVVLIQNNQYAISTPRKIASNAATLAQKCYAFGIPGIQIDGNDVLAVYSAVKEAVDNARKGEGSSLIEFYTYRMGAHTTNDNTSLYRTKEEELAWSKKDPILRFEKYLLWKKVLEEKDIKKIADETNDYVTKIHQEISIDGDKVEPIEVFENTYAEMTPQLKEQYEEYVSFLSRGDKK</sequence>
<keyword evidence="2 4" id="KW-0560">Oxidoreductase</keyword>
<accession>B3R0H9</accession>
<dbReference type="HOGENOM" id="CLU_029393_1_0_14"/>
<dbReference type="Proteomes" id="UP000002020">
    <property type="component" value="Chromosome"/>
</dbReference>
<dbReference type="STRING" id="37692.ATP_00156"/>
<keyword evidence="4 6" id="KW-0670">Pyruvate</keyword>
<dbReference type="InterPro" id="IPR017596">
    <property type="entry name" value="PdhA/BkdA"/>
</dbReference>
<dbReference type="Gene3D" id="3.40.50.970">
    <property type="match status" value="1"/>
</dbReference>
<dbReference type="CDD" id="cd02000">
    <property type="entry name" value="TPP_E1_PDC_ADC_BCADC"/>
    <property type="match status" value="1"/>
</dbReference>
<evidence type="ECO:0000256" key="4">
    <source>
        <dbReference type="RuleBase" id="RU366007"/>
    </source>
</evidence>
<evidence type="ECO:0000256" key="2">
    <source>
        <dbReference type="ARBA" id="ARBA00023002"/>
    </source>
</evidence>
<dbReference type="InterPro" id="IPR050771">
    <property type="entry name" value="Alpha-ketoacid_DH_E1_comp"/>
</dbReference>
<evidence type="ECO:0000256" key="3">
    <source>
        <dbReference type="ARBA" id="ARBA00023052"/>
    </source>
</evidence>
<organism evidence="7">
    <name type="scientific">Phytoplasma mali (strain AT)</name>
    <dbReference type="NCBI Taxonomy" id="482235"/>
    <lineage>
        <taxon>Bacteria</taxon>
        <taxon>Bacillati</taxon>
        <taxon>Mycoplasmatota</taxon>
        <taxon>Mollicutes</taxon>
        <taxon>Acholeplasmatales</taxon>
        <taxon>Acholeplasmataceae</taxon>
        <taxon>Candidatus Phytoplasma</taxon>
        <taxon>16SrX (Apple proliferation group)</taxon>
    </lineage>
</organism>
<feature type="domain" description="Dehydrogenase E1 component" evidence="5">
    <location>
        <begin position="41"/>
        <end position="318"/>
    </location>
</feature>
<dbReference type="Pfam" id="PF00676">
    <property type="entry name" value="E1_dh"/>
    <property type="match status" value="1"/>
</dbReference>
<comment type="cofactor">
    <cofactor evidence="1 4">
        <name>thiamine diphosphate</name>
        <dbReference type="ChEBI" id="CHEBI:58937"/>
    </cofactor>
</comment>
<reference evidence="6 7" key="1">
    <citation type="journal article" date="2008" name="BMC Genomics">
        <title>The linear chromosome of the plant-pathogenic mycoplasma 'Candidatus Phytoplasma mali'.</title>
        <authorList>
            <person name="Kube M."/>
            <person name="Schneider B."/>
            <person name="Kuhl H."/>
            <person name="Dandekar T."/>
            <person name="Heitmann K."/>
            <person name="Migdoll A.M."/>
            <person name="Reinhardt R."/>
            <person name="Seemueller E."/>
        </authorList>
    </citation>
    <scope>NUCLEOTIDE SEQUENCE [LARGE SCALE GENOMIC DNA]</scope>
    <source>
        <strain evidence="6 7">AT</strain>
    </source>
</reference>
<dbReference type="EC" id="1.2.4.1" evidence="4"/>
<evidence type="ECO:0000313" key="7">
    <source>
        <dbReference type="Proteomes" id="UP000002020"/>
    </source>
</evidence>
<dbReference type="AlphaFoldDB" id="B3R0H9"/>
<proteinExistence type="predicted"/>
<evidence type="ECO:0000259" key="5">
    <source>
        <dbReference type="Pfam" id="PF00676"/>
    </source>
</evidence>
<dbReference type="InterPro" id="IPR001017">
    <property type="entry name" value="DH_E1"/>
</dbReference>
<comment type="function">
    <text evidence="4">The pyruvate dehydrogenase complex catalyzes the overall conversion of pyruvate to acetyl-CoA and CO(2). It contains multiple copies of three enzymatic components: pyruvate dehydrogenase (E1), dihydrolipoamide acetyltransferase (E2) and lipoamide dehydrogenase (E3).</text>
</comment>
<dbReference type="GO" id="GO:0004739">
    <property type="term" value="F:pyruvate dehydrogenase (acetyl-transferring) activity"/>
    <property type="evidence" value="ECO:0007669"/>
    <property type="project" value="UniProtKB-UniRule"/>
</dbReference>
<dbReference type="InterPro" id="IPR029061">
    <property type="entry name" value="THDP-binding"/>
</dbReference>
<evidence type="ECO:0000256" key="1">
    <source>
        <dbReference type="ARBA" id="ARBA00001964"/>
    </source>
</evidence>
<dbReference type="EMBL" id="CU469464">
    <property type="protein sequence ID" value="CAP18343.1"/>
    <property type="molecule type" value="Genomic_DNA"/>
</dbReference>
<evidence type="ECO:0000313" key="6">
    <source>
        <dbReference type="EMBL" id="CAP18343.1"/>
    </source>
</evidence>
<comment type="subunit">
    <text evidence="4">Heterodimer of an alpha and a beta chain.</text>
</comment>
<dbReference type="PANTHER" id="PTHR43380:SF1">
    <property type="entry name" value="2-OXOISOVALERATE DEHYDROGENASE SUBUNIT ALPHA, MITOCHONDRIAL"/>
    <property type="match status" value="1"/>
</dbReference>
<comment type="catalytic activity">
    <reaction evidence="4">
        <text>N(6)-[(R)-lipoyl]-L-lysyl-[protein] + pyruvate + H(+) = N(6)-[(R)-S(8)-acetyldihydrolipoyl]-L-lysyl-[protein] + CO2</text>
        <dbReference type="Rhea" id="RHEA:19189"/>
        <dbReference type="Rhea" id="RHEA-COMP:10474"/>
        <dbReference type="Rhea" id="RHEA-COMP:10478"/>
        <dbReference type="ChEBI" id="CHEBI:15361"/>
        <dbReference type="ChEBI" id="CHEBI:15378"/>
        <dbReference type="ChEBI" id="CHEBI:16526"/>
        <dbReference type="ChEBI" id="CHEBI:83099"/>
        <dbReference type="ChEBI" id="CHEBI:83111"/>
        <dbReference type="EC" id="1.2.4.1"/>
    </reaction>
</comment>
<gene>
    <name evidence="6" type="primary">acoA</name>
    <name evidence="6" type="ordered locus">ATP_00156</name>
</gene>
<dbReference type="SUPFAM" id="SSF52518">
    <property type="entry name" value="Thiamin diphosphate-binding fold (THDP-binding)"/>
    <property type="match status" value="1"/>
</dbReference>
<name>B3R0H9_PHYMT</name>
<dbReference type="eggNOG" id="COG1071">
    <property type="taxonomic scope" value="Bacteria"/>
</dbReference>
<keyword evidence="7" id="KW-1185">Reference proteome</keyword>
<dbReference type="PANTHER" id="PTHR43380">
    <property type="entry name" value="2-OXOISOVALERATE DEHYDROGENASE SUBUNIT ALPHA, MITOCHONDRIAL"/>
    <property type="match status" value="1"/>
</dbReference>
<dbReference type="NCBIfam" id="TIGR03181">
    <property type="entry name" value="PDH_E1_alph_x"/>
    <property type="match status" value="1"/>
</dbReference>
<dbReference type="GO" id="GO:0009083">
    <property type="term" value="P:branched-chain amino acid catabolic process"/>
    <property type="evidence" value="ECO:0007669"/>
    <property type="project" value="TreeGrafter"/>
</dbReference>